<dbReference type="PROSITE" id="PS50157">
    <property type="entry name" value="ZINC_FINGER_C2H2_2"/>
    <property type="match status" value="1"/>
</dbReference>
<dbReference type="InterPro" id="IPR036236">
    <property type="entry name" value="Znf_C2H2_sf"/>
</dbReference>
<sequence>MESTEAALENPSPIITIPGYGYITVDQLDSPFEDDDNETVDPVFSCTLCGETFAPPSSLKNHVRLRHGNKRQRCDPSQQPGPDSLQSGGGAARILQRRDPTPQPGPSTLQLDADGPRKQRRDSPHNLVPPIFSLLQVIQSEDRETKSFPVPPFLRT</sequence>
<organism evidence="4 5">
    <name type="scientific">Araneus ventricosus</name>
    <name type="common">Orbweaver spider</name>
    <name type="synonym">Epeira ventricosa</name>
    <dbReference type="NCBI Taxonomy" id="182803"/>
    <lineage>
        <taxon>Eukaryota</taxon>
        <taxon>Metazoa</taxon>
        <taxon>Ecdysozoa</taxon>
        <taxon>Arthropoda</taxon>
        <taxon>Chelicerata</taxon>
        <taxon>Arachnida</taxon>
        <taxon>Araneae</taxon>
        <taxon>Araneomorphae</taxon>
        <taxon>Entelegynae</taxon>
        <taxon>Araneoidea</taxon>
        <taxon>Araneidae</taxon>
        <taxon>Araneus</taxon>
    </lineage>
</organism>
<evidence type="ECO:0000259" key="3">
    <source>
        <dbReference type="PROSITE" id="PS50157"/>
    </source>
</evidence>
<reference evidence="4 5" key="1">
    <citation type="journal article" date="2019" name="Sci. Rep.">
        <title>Orb-weaving spider Araneus ventricosus genome elucidates the spidroin gene catalogue.</title>
        <authorList>
            <person name="Kono N."/>
            <person name="Nakamura H."/>
            <person name="Ohtoshi R."/>
            <person name="Moran D.A.P."/>
            <person name="Shinohara A."/>
            <person name="Yoshida Y."/>
            <person name="Fujiwara M."/>
            <person name="Mori M."/>
            <person name="Tomita M."/>
            <person name="Arakawa K."/>
        </authorList>
    </citation>
    <scope>NUCLEOTIDE SEQUENCE [LARGE SCALE GENOMIC DNA]</scope>
</reference>
<evidence type="ECO:0000313" key="4">
    <source>
        <dbReference type="EMBL" id="GBN68596.1"/>
    </source>
</evidence>
<feature type="compositionally biased region" description="Polar residues" evidence="2">
    <location>
        <begin position="75"/>
        <end position="86"/>
    </location>
</feature>
<protein>
    <recommendedName>
        <fullName evidence="3">C2H2-type domain-containing protein</fullName>
    </recommendedName>
</protein>
<dbReference type="Proteomes" id="UP000499080">
    <property type="component" value="Unassembled WGS sequence"/>
</dbReference>
<feature type="region of interest" description="Disordered" evidence="2">
    <location>
        <begin position="54"/>
        <end position="128"/>
    </location>
</feature>
<feature type="domain" description="C2H2-type" evidence="3">
    <location>
        <begin position="44"/>
        <end position="72"/>
    </location>
</feature>
<dbReference type="EMBL" id="BGPR01015263">
    <property type="protein sequence ID" value="GBN68596.1"/>
    <property type="molecule type" value="Genomic_DNA"/>
</dbReference>
<evidence type="ECO:0000313" key="5">
    <source>
        <dbReference type="Proteomes" id="UP000499080"/>
    </source>
</evidence>
<dbReference type="AlphaFoldDB" id="A0A4Y2QZE1"/>
<gene>
    <name evidence="4" type="ORF">AVEN_211231_1</name>
</gene>
<keyword evidence="5" id="KW-1185">Reference proteome</keyword>
<dbReference type="SUPFAM" id="SSF57667">
    <property type="entry name" value="beta-beta-alpha zinc fingers"/>
    <property type="match status" value="1"/>
</dbReference>
<dbReference type="Gene3D" id="3.30.160.60">
    <property type="entry name" value="Classic Zinc Finger"/>
    <property type="match status" value="1"/>
</dbReference>
<feature type="compositionally biased region" description="Basic residues" evidence="2">
    <location>
        <begin position="61"/>
        <end position="71"/>
    </location>
</feature>
<accession>A0A4Y2QZE1</accession>
<dbReference type="GO" id="GO:0008270">
    <property type="term" value="F:zinc ion binding"/>
    <property type="evidence" value="ECO:0007669"/>
    <property type="project" value="UniProtKB-KW"/>
</dbReference>
<keyword evidence="1" id="KW-0863">Zinc-finger</keyword>
<dbReference type="PROSITE" id="PS00028">
    <property type="entry name" value="ZINC_FINGER_C2H2_1"/>
    <property type="match status" value="1"/>
</dbReference>
<dbReference type="OrthoDB" id="10004641at2759"/>
<evidence type="ECO:0000256" key="1">
    <source>
        <dbReference type="PROSITE-ProRule" id="PRU00042"/>
    </source>
</evidence>
<comment type="caution">
    <text evidence="4">The sequence shown here is derived from an EMBL/GenBank/DDBJ whole genome shotgun (WGS) entry which is preliminary data.</text>
</comment>
<name>A0A4Y2QZE1_ARAVE</name>
<keyword evidence="1" id="KW-0479">Metal-binding</keyword>
<feature type="compositionally biased region" description="Basic and acidic residues" evidence="2">
    <location>
        <begin position="114"/>
        <end position="124"/>
    </location>
</feature>
<evidence type="ECO:0000256" key="2">
    <source>
        <dbReference type="SAM" id="MobiDB-lite"/>
    </source>
</evidence>
<proteinExistence type="predicted"/>
<dbReference type="InterPro" id="IPR013087">
    <property type="entry name" value="Znf_C2H2_type"/>
</dbReference>
<keyword evidence="1" id="KW-0862">Zinc</keyword>